<dbReference type="PANTHER" id="PTHR34934">
    <property type="entry name" value="FLAVIN-DEPENDENT THYMIDYLATE SYNTHASE"/>
    <property type="match status" value="1"/>
</dbReference>
<accession>A0A9C7PUI1</accession>
<dbReference type="GO" id="GO:0070402">
    <property type="term" value="F:NADPH binding"/>
    <property type="evidence" value="ECO:0007669"/>
    <property type="project" value="TreeGrafter"/>
</dbReference>
<dbReference type="Gene3D" id="1.20.5.3070">
    <property type="match status" value="1"/>
</dbReference>
<evidence type="ECO:0000313" key="2">
    <source>
        <dbReference type="Proteomes" id="UP001061958"/>
    </source>
</evidence>
<organism evidence="1 2">
    <name type="scientific">Galdieria partita</name>
    <dbReference type="NCBI Taxonomy" id="83374"/>
    <lineage>
        <taxon>Eukaryota</taxon>
        <taxon>Rhodophyta</taxon>
        <taxon>Bangiophyceae</taxon>
        <taxon>Galdieriales</taxon>
        <taxon>Galdieriaceae</taxon>
        <taxon>Galdieria</taxon>
    </lineage>
</organism>
<dbReference type="OrthoDB" id="10258298at2759"/>
<reference evidence="1" key="1">
    <citation type="journal article" date="2022" name="Proc. Natl. Acad. Sci. U.S.A.">
        <title>Life cycle and functional genomics of the unicellular red alga Galdieria for elucidating algal and plant evolution and industrial use.</title>
        <authorList>
            <person name="Hirooka S."/>
            <person name="Itabashi T."/>
            <person name="Ichinose T.M."/>
            <person name="Onuma R."/>
            <person name="Fujiwara T."/>
            <person name="Yamashita S."/>
            <person name="Jong L.W."/>
            <person name="Tomita R."/>
            <person name="Iwane A.H."/>
            <person name="Miyagishima S.Y."/>
        </authorList>
    </citation>
    <scope>NUCLEOTIDE SEQUENCE</scope>
    <source>
        <strain evidence="1">NBRC 102759</strain>
    </source>
</reference>
<evidence type="ECO:0008006" key="3">
    <source>
        <dbReference type="Google" id="ProtNLM"/>
    </source>
</evidence>
<name>A0A9C7PUI1_9RHOD</name>
<dbReference type="AlphaFoldDB" id="A0A9C7PUI1"/>
<dbReference type="SUPFAM" id="SSF69796">
    <property type="entry name" value="Thymidylate synthase-complementing protein Thy1"/>
    <property type="match status" value="1"/>
</dbReference>
<proteinExistence type="predicted"/>
<dbReference type="Pfam" id="PF02511">
    <property type="entry name" value="Thy1"/>
    <property type="match status" value="1"/>
</dbReference>
<dbReference type="PROSITE" id="PS51331">
    <property type="entry name" value="THYX"/>
    <property type="match status" value="1"/>
</dbReference>
<dbReference type="Gene3D" id="3.30.1360.170">
    <property type="match status" value="1"/>
</dbReference>
<sequence length="225" mass="26583">MEDINSILVPEVRLVGRTVFVDGEDFKDQGNLTDLIAYCARVSNPENQQKAENNSRLIEYLIRNRHWSPFEMVHLVFEIVTTREVSRQILRHRSFSFQEFSQRYSSPCVECRYQSKKNRQGSDETIPVDEEFEKKWMFYQGSVSNFAVHCYEWAVDNGIAKEVARKVLPEGLTVTKMYMAGSLRSYIHYVQLRCSEDTQKEHREVAKKIRKIIEEDLNFHFFSFC</sequence>
<comment type="caution">
    <text evidence="1">The sequence shown here is derived from an EMBL/GenBank/DDBJ whole genome shotgun (WGS) entry which is preliminary data.</text>
</comment>
<dbReference type="GO" id="GO:0050797">
    <property type="term" value="F:thymidylate synthase (FAD) activity"/>
    <property type="evidence" value="ECO:0007669"/>
    <property type="project" value="InterPro"/>
</dbReference>
<dbReference type="Proteomes" id="UP001061958">
    <property type="component" value="Unassembled WGS sequence"/>
</dbReference>
<dbReference type="InterPro" id="IPR036098">
    <property type="entry name" value="Thymidylate_synthase_ThyX_sf"/>
</dbReference>
<keyword evidence="2" id="KW-1185">Reference proteome</keyword>
<dbReference type="GO" id="GO:0004799">
    <property type="term" value="F:thymidylate synthase activity"/>
    <property type="evidence" value="ECO:0007669"/>
    <property type="project" value="TreeGrafter"/>
</dbReference>
<protein>
    <recommendedName>
        <fullName evidence="3">Thymidylate synthase (FAD)</fullName>
    </recommendedName>
</protein>
<dbReference type="EMBL" id="BQMJ01000013">
    <property type="protein sequence ID" value="GJQ10157.1"/>
    <property type="molecule type" value="Genomic_DNA"/>
</dbReference>
<dbReference type="PANTHER" id="PTHR34934:SF1">
    <property type="entry name" value="FLAVIN-DEPENDENT THYMIDYLATE SYNTHASE"/>
    <property type="match status" value="1"/>
</dbReference>
<dbReference type="GO" id="GO:0006231">
    <property type="term" value="P:dTMP biosynthetic process"/>
    <property type="evidence" value="ECO:0007669"/>
    <property type="project" value="InterPro"/>
</dbReference>
<dbReference type="GO" id="GO:0050660">
    <property type="term" value="F:flavin adenine dinucleotide binding"/>
    <property type="evidence" value="ECO:0007669"/>
    <property type="project" value="InterPro"/>
</dbReference>
<gene>
    <name evidence="1" type="ORF">GpartN1_g1948.t1</name>
</gene>
<evidence type="ECO:0000313" key="1">
    <source>
        <dbReference type="EMBL" id="GJQ10157.1"/>
    </source>
</evidence>
<dbReference type="NCBIfam" id="TIGR02170">
    <property type="entry name" value="thyX"/>
    <property type="match status" value="1"/>
</dbReference>
<dbReference type="CDD" id="cd20175">
    <property type="entry name" value="ThyX"/>
    <property type="match status" value="1"/>
</dbReference>
<reference evidence="1" key="2">
    <citation type="submission" date="2022-01" db="EMBL/GenBank/DDBJ databases">
        <authorList>
            <person name="Hirooka S."/>
            <person name="Miyagishima S.Y."/>
        </authorList>
    </citation>
    <scope>NUCLEOTIDE SEQUENCE</scope>
    <source>
        <strain evidence="1">NBRC 102759</strain>
    </source>
</reference>
<dbReference type="InterPro" id="IPR003669">
    <property type="entry name" value="Thymidylate_synthase_ThyX"/>
</dbReference>